<organism evidence="1 2">
    <name type="scientific">Corallococcus exercitus</name>
    <dbReference type="NCBI Taxonomy" id="2316736"/>
    <lineage>
        <taxon>Bacteria</taxon>
        <taxon>Pseudomonadati</taxon>
        <taxon>Myxococcota</taxon>
        <taxon>Myxococcia</taxon>
        <taxon>Myxococcales</taxon>
        <taxon>Cystobacterineae</taxon>
        <taxon>Myxococcaceae</taxon>
        <taxon>Corallococcus</taxon>
    </lineage>
</organism>
<dbReference type="InterPro" id="IPR019734">
    <property type="entry name" value="TPR_rpt"/>
</dbReference>
<evidence type="ECO:0000313" key="1">
    <source>
        <dbReference type="EMBL" id="NOK36586.1"/>
    </source>
</evidence>
<reference evidence="1 2" key="1">
    <citation type="submission" date="2020-05" db="EMBL/GenBank/DDBJ databases">
        <authorList>
            <person name="Whitworth D."/>
        </authorList>
    </citation>
    <scope>NUCLEOTIDE SEQUENCE [LARGE SCALE GENOMIC DNA]</scope>
    <source>
        <strain evidence="1 2">AB043B</strain>
    </source>
</reference>
<protein>
    <recommendedName>
        <fullName evidence="3">Tetratricopeptide repeat protein</fullName>
    </recommendedName>
</protein>
<dbReference type="SMART" id="SM00028">
    <property type="entry name" value="TPR"/>
    <property type="match status" value="2"/>
</dbReference>
<dbReference type="Pfam" id="PF13431">
    <property type="entry name" value="TPR_17"/>
    <property type="match status" value="1"/>
</dbReference>
<dbReference type="EMBL" id="JABFJV010000171">
    <property type="protein sequence ID" value="NOK36586.1"/>
    <property type="molecule type" value="Genomic_DNA"/>
</dbReference>
<accession>A0A7Y4KMQ0</accession>
<dbReference type="RefSeq" id="WP_147442067.1">
    <property type="nucleotide sequence ID" value="NZ_JABFJV010000171.1"/>
</dbReference>
<gene>
    <name evidence="1" type="ORF">HMI49_25590</name>
</gene>
<evidence type="ECO:0008006" key="3">
    <source>
        <dbReference type="Google" id="ProtNLM"/>
    </source>
</evidence>
<name>A0A7Y4KMQ0_9BACT</name>
<dbReference type="Proteomes" id="UP000563426">
    <property type="component" value="Unassembled WGS sequence"/>
</dbReference>
<comment type="caution">
    <text evidence="1">The sequence shown here is derived from an EMBL/GenBank/DDBJ whole genome shotgun (WGS) entry which is preliminary data.</text>
</comment>
<evidence type="ECO:0000313" key="2">
    <source>
        <dbReference type="Proteomes" id="UP000563426"/>
    </source>
</evidence>
<dbReference type="SUPFAM" id="SSF48452">
    <property type="entry name" value="TPR-like"/>
    <property type="match status" value="1"/>
</dbReference>
<keyword evidence="2" id="KW-1185">Reference proteome</keyword>
<dbReference type="AlphaFoldDB" id="A0A7Y4KMQ0"/>
<sequence length="136" mass="14997">MMAISEREMSSRLGYEELVARFNSVSMDVARLREMMGLIDVELELAPLDARLHSLRGWARTVAGDGRDAIADFDRAIELDGRHGAYYYNRGLAYEMLGESDLAQESFVACARLAVESGDGNLLDAVANHISVDALK</sequence>
<dbReference type="InterPro" id="IPR011990">
    <property type="entry name" value="TPR-like_helical_dom_sf"/>
</dbReference>
<proteinExistence type="predicted"/>
<dbReference type="OrthoDB" id="5458246at2"/>
<dbReference type="Gene3D" id="1.25.40.10">
    <property type="entry name" value="Tetratricopeptide repeat domain"/>
    <property type="match status" value="1"/>
</dbReference>